<keyword evidence="9" id="KW-1185">Reference proteome</keyword>
<dbReference type="GO" id="GO:0031966">
    <property type="term" value="C:mitochondrial membrane"/>
    <property type="evidence" value="ECO:0007669"/>
    <property type="project" value="UniProtKB-SubCell"/>
</dbReference>
<dbReference type="OrthoDB" id="77989at2759"/>
<evidence type="ECO:0000256" key="2">
    <source>
        <dbReference type="ARBA" id="ARBA00022692"/>
    </source>
</evidence>
<evidence type="ECO:0000256" key="4">
    <source>
        <dbReference type="ARBA" id="ARBA00022792"/>
    </source>
</evidence>
<feature type="region of interest" description="Disordered" evidence="7">
    <location>
        <begin position="106"/>
        <end position="130"/>
    </location>
</feature>
<dbReference type="STRING" id="42249.A0A317SVX0"/>
<evidence type="ECO:0000256" key="1">
    <source>
        <dbReference type="ARBA" id="ARBA00004325"/>
    </source>
</evidence>
<evidence type="ECO:0000256" key="5">
    <source>
        <dbReference type="ARBA" id="ARBA00022989"/>
    </source>
</evidence>
<dbReference type="PANTHER" id="PTHR24089">
    <property type="entry name" value="SOLUTE CARRIER FAMILY 25"/>
    <property type="match status" value="1"/>
</dbReference>
<evidence type="ECO:0000313" key="9">
    <source>
        <dbReference type="Proteomes" id="UP000246991"/>
    </source>
</evidence>
<protein>
    <submittedName>
        <fullName evidence="8">Mitochondrial carrier</fullName>
    </submittedName>
</protein>
<evidence type="ECO:0000313" key="8">
    <source>
        <dbReference type="EMBL" id="PWW78603.1"/>
    </source>
</evidence>
<keyword evidence="2" id="KW-0812">Transmembrane</keyword>
<sequence>MSTQQGPNPLRPYYIPPPVIPPLNSSAPTPAPLPTASYSYPPAPTDTRSGGGILADYSEYLEDQSPNEIIKGWFQQAAVQYSLQLIGQPCENSRTLLQCGAVPKGTGKRIVEEDEEDADDSASDDSDPPYFSENIEVELDDGGAPRIRGVRKMARGMTDRTGYVIGGSQGGQEVREPWMLETVPGRVNTVGEILRALWSKEGYAGFWKGQNATFVYNILMRTLESWTGSFLSAVLSLPDPGMGEIADSADPLASLGVAVAASTIAALILAPIDIVRTRLVITPSTEAPRNLLPNIHLLPSYTCPPNLLLPTALHAALPSFIFLGTPHFIRSRFGIDPVGNPTTFSLVTFLSSTAGLIVRLPLETALRRGQAAVTKPKKTVVPVGRYTGVFGTMWSVAREEGGGRYGVEGLYRGWRMGIWTGVGVLGLGLFGVRGEPGEF</sequence>
<keyword evidence="4" id="KW-0999">Mitochondrion inner membrane</keyword>
<dbReference type="Gene3D" id="1.50.40.10">
    <property type="entry name" value="Mitochondrial carrier domain"/>
    <property type="match status" value="1"/>
</dbReference>
<evidence type="ECO:0000256" key="6">
    <source>
        <dbReference type="ARBA" id="ARBA00023136"/>
    </source>
</evidence>
<dbReference type="EMBL" id="PYWC01000014">
    <property type="protein sequence ID" value="PWW78603.1"/>
    <property type="molecule type" value="Genomic_DNA"/>
</dbReference>
<feature type="compositionally biased region" description="Acidic residues" evidence="7">
    <location>
        <begin position="112"/>
        <end position="127"/>
    </location>
</feature>
<comment type="subcellular location">
    <subcellularLocation>
        <location evidence="1">Mitochondrion membrane</location>
    </subcellularLocation>
</comment>
<keyword evidence="3" id="KW-0677">Repeat</keyword>
<gene>
    <name evidence="8" type="ORF">C7212DRAFT_173060</name>
</gene>
<keyword evidence="4" id="KW-0496">Mitochondrion</keyword>
<dbReference type="SUPFAM" id="SSF103506">
    <property type="entry name" value="Mitochondrial carrier"/>
    <property type="match status" value="1"/>
</dbReference>
<accession>A0A317SVX0</accession>
<keyword evidence="6" id="KW-0472">Membrane</keyword>
<evidence type="ECO:0000256" key="3">
    <source>
        <dbReference type="ARBA" id="ARBA00022737"/>
    </source>
</evidence>
<proteinExistence type="predicted"/>
<name>A0A317SVX0_9PEZI</name>
<dbReference type="AlphaFoldDB" id="A0A317SVX0"/>
<keyword evidence="5" id="KW-1133">Transmembrane helix</keyword>
<reference evidence="8 9" key="1">
    <citation type="submission" date="2018-03" db="EMBL/GenBank/DDBJ databases">
        <title>Genomes of Pezizomycetes fungi and the evolution of truffles.</title>
        <authorList>
            <person name="Murat C."/>
            <person name="Payen T."/>
            <person name="Noel B."/>
            <person name="Kuo A."/>
            <person name="Martin F.M."/>
        </authorList>
    </citation>
    <scope>NUCLEOTIDE SEQUENCE [LARGE SCALE GENOMIC DNA]</scope>
    <source>
        <strain evidence="8">091103-1</strain>
    </source>
</reference>
<dbReference type="Proteomes" id="UP000246991">
    <property type="component" value="Unassembled WGS sequence"/>
</dbReference>
<dbReference type="InterPro" id="IPR023395">
    <property type="entry name" value="MCP_dom_sf"/>
</dbReference>
<feature type="region of interest" description="Disordered" evidence="7">
    <location>
        <begin position="1"/>
        <end position="50"/>
    </location>
</feature>
<evidence type="ECO:0000256" key="7">
    <source>
        <dbReference type="SAM" id="MobiDB-lite"/>
    </source>
</evidence>
<organism evidence="8 9">
    <name type="scientific">Tuber magnatum</name>
    <name type="common">white Piedmont truffle</name>
    <dbReference type="NCBI Taxonomy" id="42249"/>
    <lineage>
        <taxon>Eukaryota</taxon>
        <taxon>Fungi</taxon>
        <taxon>Dikarya</taxon>
        <taxon>Ascomycota</taxon>
        <taxon>Pezizomycotina</taxon>
        <taxon>Pezizomycetes</taxon>
        <taxon>Pezizales</taxon>
        <taxon>Tuberaceae</taxon>
        <taxon>Tuber</taxon>
    </lineage>
</organism>
<comment type="caution">
    <text evidence="8">The sequence shown here is derived from an EMBL/GenBank/DDBJ whole genome shotgun (WGS) entry which is preliminary data.</text>
</comment>